<evidence type="ECO:0000313" key="2">
    <source>
        <dbReference type="Proteomes" id="UP001175226"/>
    </source>
</evidence>
<evidence type="ECO:0000313" key="1">
    <source>
        <dbReference type="EMBL" id="KAK0429904.1"/>
    </source>
</evidence>
<reference evidence="1" key="1">
    <citation type="submission" date="2023-06" db="EMBL/GenBank/DDBJ databases">
        <authorList>
            <consortium name="Lawrence Berkeley National Laboratory"/>
            <person name="Ahrendt S."/>
            <person name="Sahu N."/>
            <person name="Indic B."/>
            <person name="Wong-Bajracharya J."/>
            <person name="Merenyi Z."/>
            <person name="Ke H.-M."/>
            <person name="Monk M."/>
            <person name="Kocsube S."/>
            <person name="Drula E."/>
            <person name="Lipzen A."/>
            <person name="Balint B."/>
            <person name="Henrissat B."/>
            <person name="Andreopoulos B."/>
            <person name="Martin F.M."/>
            <person name="Harder C.B."/>
            <person name="Rigling D."/>
            <person name="Ford K.L."/>
            <person name="Foster G.D."/>
            <person name="Pangilinan J."/>
            <person name="Papanicolaou A."/>
            <person name="Barry K."/>
            <person name="LaButti K."/>
            <person name="Viragh M."/>
            <person name="Koriabine M."/>
            <person name="Yan M."/>
            <person name="Riley R."/>
            <person name="Champramary S."/>
            <person name="Plett K.L."/>
            <person name="Tsai I.J."/>
            <person name="Slot J."/>
            <person name="Sipos G."/>
            <person name="Plett J."/>
            <person name="Nagy L.G."/>
            <person name="Grigoriev I.V."/>
        </authorList>
    </citation>
    <scope>NUCLEOTIDE SEQUENCE</scope>
    <source>
        <strain evidence="1">FPL87.14</strain>
    </source>
</reference>
<name>A0AA39MDN4_9AGAR</name>
<dbReference type="AlphaFoldDB" id="A0AA39MDN4"/>
<sequence length="246" mass="27520">MFAIRLTLTIVEGWQAPFNVPSGETGGEAKSSRWWTHTISRTYMEMLQENSHEVEDLVVLPVIQMLPAEALTSEQVRPSMWMDRSTVNLSDHCRVAITTERCCKAPNCCHVILRGLLIGAPFDCGLIKLYFPTSGRISEKLGFKNDVNTAFRDLIDMGRRTSVAERKNPTSVVGDGPLMVQSLQICDYSVCRRYLATFTRDFWDTACQSFEGVSGMNSTDDYSGGEWVVPNRRDAPGAQTSVHDLL</sequence>
<organism evidence="1 2">
    <name type="scientific">Armillaria borealis</name>
    <dbReference type="NCBI Taxonomy" id="47425"/>
    <lineage>
        <taxon>Eukaryota</taxon>
        <taxon>Fungi</taxon>
        <taxon>Dikarya</taxon>
        <taxon>Basidiomycota</taxon>
        <taxon>Agaricomycotina</taxon>
        <taxon>Agaricomycetes</taxon>
        <taxon>Agaricomycetidae</taxon>
        <taxon>Agaricales</taxon>
        <taxon>Marasmiineae</taxon>
        <taxon>Physalacriaceae</taxon>
        <taxon>Armillaria</taxon>
    </lineage>
</organism>
<comment type="caution">
    <text evidence="1">The sequence shown here is derived from an EMBL/GenBank/DDBJ whole genome shotgun (WGS) entry which is preliminary data.</text>
</comment>
<dbReference type="Proteomes" id="UP001175226">
    <property type="component" value="Unassembled WGS sequence"/>
</dbReference>
<dbReference type="EMBL" id="JAUEPT010000191">
    <property type="protein sequence ID" value="KAK0429904.1"/>
    <property type="molecule type" value="Genomic_DNA"/>
</dbReference>
<gene>
    <name evidence="1" type="ORF">EV421DRAFT_1744802</name>
</gene>
<accession>A0AA39MDN4</accession>
<keyword evidence="2" id="KW-1185">Reference proteome</keyword>
<proteinExistence type="predicted"/>
<protein>
    <submittedName>
        <fullName evidence="1">Uncharacterized protein</fullName>
    </submittedName>
</protein>